<organism evidence="2 3">
    <name type="scientific">Scleroderma citrinum Foug A</name>
    <dbReference type="NCBI Taxonomy" id="1036808"/>
    <lineage>
        <taxon>Eukaryota</taxon>
        <taxon>Fungi</taxon>
        <taxon>Dikarya</taxon>
        <taxon>Basidiomycota</taxon>
        <taxon>Agaricomycotina</taxon>
        <taxon>Agaricomycetes</taxon>
        <taxon>Agaricomycetidae</taxon>
        <taxon>Boletales</taxon>
        <taxon>Sclerodermatineae</taxon>
        <taxon>Sclerodermataceae</taxon>
        <taxon>Scleroderma</taxon>
    </lineage>
</organism>
<dbReference type="AlphaFoldDB" id="A0A0C2ZMK3"/>
<dbReference type="HOGENOM" id="CLU_1587472_0_0_1"/>
<dbReference type="InParanoid" id="A0A0C2ZMK3"/>
<accession>A0A0C2ZMK3</accession>
<feature type="region of interest" description="Disordered" evidence="1">
    <location>
        <begin position="1"/>
        <end position="24"/>
    </location>
</feature>
<name>A0A0C2ZMK3_9AGAM</name>
<evidence type="ECO:0000313" key="3">
    <source>
        <dbReference type="Proteomes" id="UP000053989"/>
    </source>
</evidence>
<evidence type="ECO:0000256" key="1">
    <source>
        <dbReference type="SAM" id="MobiDB-lite"/>
    </source>
</evidence>
<keyword evidence="3" id="KW-1185">Reference proteome</keyword>
<proteinExistence type="predicted"/>
<protein>
    <submittedName>
        <fullName evidence="2">Uncharacterized protein</fullName>
    </submittedName>
</protein>
<dbReference type="Proteomes" id="UP000053989">
    <property type="component" value="Unassembled WGS sequence"/>
</dbReference>
<reference evidence="2 3" key="1">
    <citation type="submission" date="2014-04" db="EMBL/GenBank/DDBJ databases">
        <authorList>
            <consortium name="DOE Joint Genome Institute"/>
            <person name="Kuo A."/>
            <person name="Kohler A."/>
            <person name="Nagy L.G."/>
            <person name="Floudas D."/>
            <person name="Copeland A."/>
            <person name="Barry K.W."/>
            <person name="Cichocki N."/>
            <person name="Veneault-Fourrey C."/>
            <person name="LaButti K."/>
            <person name="Lindquist E.A."/>
            <person name="Lipzen A."/>
            <person name="Lundell T."/>
            <person name="Morin E."/>
            <person name="Murat C."/>
            <person name="Sun H."/>
            <person name="Tunlid A."/>
            <person name="Henrissat B."/>
            <person name="Grigoriev I.V."/>
            <person name="Hibbett D.S."/>
            <person name="Martin F."/>
            <person name="Nordberg H.P."/>
            <person name="Cantor M.N."/>
            <person name="Hua S.X."/>
        </authorList>
    </citation>
    <scope>NUCLEOTIDE SEQUENCE [LARGE SCALE GENOMIC DNA]</scope>
    <source>
        <strain evidence="2 3">Foug A</strain>
    </source>
</reference>
<gene>
    <name evidence="2" type="ORF">SCLCIDRAFT_1222491</name>
</gene>
<sequence length="168" mass="19353">MSVLPPLPGAQIQGSTNQAAPRERPNDRLQHTLEDIPSLYLQSGTLLALCGAYTWISCMWSCSLCHVICFAAHATADNVVKIWSIRNLSGHTKGLSDLMVERWDMPCFRIGRYEYTNMEHRNSLDNKSSTGTYKLRILCQLQLCVEPISLRWMRRRGAYMEHRERKMH</sequence>
<reference evidence="3" key="2">
    <citation type="submission" date="2015-01" db="EMBL/GenBank/DDBJ databases">
        <title>Evolutionary Origins and Diversification of the Mycorrhizal Mutualists.</title>
        <authorList>
            <consortium name="DOE Joint Genome Institute"/>
            <consortium name="Mycorrhizal Genomics Consortium"/>
            <person name="Kohler A."/>
            <person name="Kuo A."/>
            <person name="Nagy L.G."/>
            <person name="Floudas D."/>
            <person name="Copeland A."/>
            <person name="Barry K.W."/>
            <person name="Cichocki N."/>
            <person name="Veneault-Fourrey C."/>
            <person name="LaButti K."/>
            <person name="Lindquist E.A."/>
            <person name="Lipzen A."/>
            <person name="Lundell T."/>
            <person name="Morin E."/>
            <person name="Murat C."/>
            <person name="Riley R."/>
            <person name="Ohm R."/>
            <person name="Sun H."/>
            <person name="Tunlid A."/>
            <person name="Henrissat B."/>
            <person name="Grigoriev I.V."/>
            <person name="Hibbett D.S."/>
            <person name="Martin F."/>
        </authorList>
    </citation>
    <scope>NUCLEOTIDE SEQUENCE [LARGE SCALE GENOMIC DNA]</scope>
    <source>
        <strain evidence="3">Foug A</strain>
    </source>
</reference>
<evidence type="ECO:0000313" key="2">
    <source>
        <dbReference type="EMBL" id="KIM53857.1"/>
    </source>
</evidence>
<dbReference type="EMBL" id="KN822169">
    <property type="protein sequence ID" value="KIM53857.1"/>
    <property type="molecule type" value="Genomic_DNA"/>
</dbReference>